<keyword evidence="4" id="KW-0862">Zinc</keyword>
<evidence type="ECO:0000256" key="5">
    <source>
        <dbReference type="ARBA" id="ARBA00023242"/>
    </source>
</evidence>
<dbReference type="InterPro" id="IPR012337">
    <property type="entry name" value="RNaseH-like_sf"/>
</dbReference>
<evidence type="ECO:0000256" key="1">
    <source>
        <dbReference type="ARBA" id="ARBA00004123"/>
    </source>
</evidence>
<dbReference type="InterPro" id="IPR052035">
    <property type="entry name" value="ZnF_BED_domain_contain"/>
</dbReference>
<dbReference type="InterPro" id="IPR008906">
    <property type="entry name" value="HATC_C_dom"/>
</dbReference>
<evidence type="ECO:0000256" key="4">
    <source>
        <dbReference type="ARBA" id="ARBA00022833"/>
    </source>
</evidence>
<accession>A0A8J2QPK5</accession>
<keyword evidence="5" id="KW-0539">Nucleus</keyword>
<dbReference type="Proteomes" id="UP000789524">
    <property type="component" value="Unassembled WGS sequence"/>
</dbReference>
<comment type="subcellular location">
    <subcellularLocation>
        <location evidence="1">Nucleus</location>
    </subcellularLocation>
</comment>
<dbReference type="PANTHER" id="PTHR46481:SF10">
    <property type="entry name" value="ZINC FINGER BED DOMAIN-CONTAINING PROTEIN 39"/>
    <property type="match status" value="1"/>
</dbReference>
<dbReference type="Pfam" id="PF05699">
    <property type="entry name" value="Dimer_Tnp_hAT"/>
    <property type="match status" value="1"/>
</dbReference>
<comment type="caution">
    <text evidence="7">The sequence shown here is derived from an EMBL/GenBank/DDBJ whole genome shotgun (WGS) entry which is preliminary data.</text>
</comment>
<proteinExistence type="predicted"/>
<organism evidence="7 8">
    <name type="scientific">Danaus chrysippus</name>
    <name type="common">African queen</name>
    <dbReference type="NCBI Taxonomy" id="151541"/>
    <lineage>
        <taxon>Eukaryota</taxon>
        <taxon>Metazoa</taxon>
        <taxon>Ecdysozoa</taxon>
        <taxon>Arthropoda</taxon>
        <taxon>Hexapoda</taxon>
        <taxon>Insecta</taxon>
        <taxon>Pterygota</taxon>
        <taxon>Neoptera</taxon>
        <taxon>Endopterygota</taxon>
        <taxon>Lepidoptera</taxon>
        <taxon>Glossata</taxon>
        <taxon>Ditrysia</taxon>
        <taxon>Papilionoidea</taxon>
        <taxon>Nymphalidae</taxon>
        <taxon>Danainae</taxon>
        <taxon>Danaini</taxon>
        <taxon>Danaina</taxon>
        <taxon>Danaus</taxon>
        <taxon>Anosia</taxon>
    </lineage>
</organism>
<dbReference type="OrthoDB" id="8124016at2759"/>
<gene>
    <name evidence="7" type="ORF">DCHRY22_LOCUS4597</name>
</gene>
<evidence type="ECO:0000259" key="6">
    <source>
        <dbReference type="Pfam" id="PF05699"/>
    </source>
</evidence>
<evidence type="ECO:0000256" key="2">
    <source>
        <dbReference type="ARBA" id="ARBA00022723"/>
    </source>
</evidence>
<evidence type="ECO:0000313" key="7">
    <source>
        <dbReference type="EMBL" id="CAG9563461.1"/>
    </source>
</evidence>
<dbReference type="EMBL" id="CAKASE010000049">
    <property type="protein sequence ID" value="CAG9563461.1"/>
    <property type="molecule type" value="Genomic_DNA"/>
</dbReference>
<dbReference type="GO" id="GO:0005634">
    <property type="term" value="C:nucleus"/>
    <property type="evidence" value="ECO:0007669"/>
    <property type="project" value="UniProtKB-SubCell"/>
</dbReference>
<dbReference type="PANTHER" id="PTHR46481">
    <property type="entry name" value="ZINC FINGER BED DOMAIN-CONTAINING PROTEIN 4"/>
    <property type="match status" value="1"/>
</dbReference>
<name>A0A8J2QPK5_9NEOP</name>
<dbReference type="GO" id="GO:0008270">
    <property type="term" value="F:zinc ion binding"/>
    <property type="evidence" value="ECO:0007669"/>
    <property type="project" value="UniProtKB-KW"/>
</dbReference>
<reference evidence="7" key="1">
    <citation type="submission" date="2021-09" db="EMBL/GenBank/DDBJ databases">
        <authorList>
            <person name="Martin H S."/>
        </authorList>
    </citation>
    <scope>NUCLEOTIDE SEQUENCE</scope>
</reference>
<protein>
    <submittedName>
        <fullName evidence="7">(African queen) hypothetical protein</fullName>
    </submittedName>
</protein>
<dbReference type="AlphaFoldDB" id="A0A8J2QPK5"/>
<sequence>MVKFGRESPAEMVLCLNHAIHLSVLATFCNKNDTGEVDVTELTNQALEQKTSGQDSDDDDDEIFLFDDGELESDITNNAPQYTQNINKVLKETRALVKLFRKSPLKNITLQKHVKEEIGHELNLLLDVRTRWNSMMQMVERFLKLKNAIRKALIDLNMSSMWRDDNIDVLESLLAVLHPVKLSVEALSRKDATILTSEAIIDVLIKKLKSMENNLATTTMYNESGTRNCTKTALIRFTEELYNRLFPSSSNLDGDDTLIQTSENEQLEQATSFELKLKQAIEMVATDTPSNIETVLTRSLIRKEFQLYESTSKRTPNLENLYKAVMSVKPTSTENERVFSLSGNFVTKIRNRLSDDAINALVFLKAYFLNNNKLQDIVD</sequence>
<keyword evidence="2" id="KW-0479">Metal-binding</keyword>
<feature type="domain" description="HAT C-terminal dimerisation" evidence="6">
    <location>
        <begin position="310"/>
        <end position="365"/>
    </location>
</feature>
<evidence type="ECO:0000256" key="3">
    <source>
        <dbReference type="ARBA" id="ARBA00022771"/>
    </source>
</evidence>
<dbReference type="SUPFAM" id="SSF53098">
    <property type="entry name" value="Ribonuclease H-like"/>
    <property type="match status" value="1"/>
</dbReference>
<keyword evidence="8" id="KW-1185">Reference proteome</keyword>
<evidence type="ECO:0000313" key="8">
    <source>
        <dbReference type="Proteomes" id="UP000789524"/>
    </source>
</evidence>
<keyword evidence="3" id="KW-0863">Zinc-finger</keyword>
<dbReference type="GO" id="GO:0046983">
    <property type="term" value="F:protein dimerization activity"/>
    <property type="evidence" value="ECO:0007669"/>
    <property type="project" value="InterPro"/>
</dbReference>